<protein>
    <submittedName>
        <fullName evidence="2">Uncharacterized protein</fullName>
    </submittedName>
</protein>
<proteinExistence type="predicted"/>
<evidence type="ECO:0000313" key="3">
    <source>
        <dbReference type="Proteomes" id="UP000887013"/>
    </source>
</evidence>
<reference evidence="2" key="1">
    <citation type="submission" date="2020-08" db="EMBL/GenBank/DDBJ databases">
        <title>Multicomponent nature underlies the extraordinary mechanical properties of spider dragline silk.</title>
        <authorList>
            <person name="Kono N."/>
            <person name="Nakamura H."/>
            <person name="Mori M."/>
            <person name="Yoshida Y."/>
            <person name="Ohtoshi R."/>
            <person name="Malay A.D."/>
            <person name="Moran D.A.P."/>
            <person name="Tomita M."/>
            <person name="Numata K."/>
            <person name="Arakawa K."/>
        </authorList>
    </citation>
    <scope>NUCLEOTIDE SEQUENCE</scope>
</reference>
<comment type="caution">
    <text evidence="2">The sequence shown here is derived from an EMBL/GenBank/DDBJ whole genome shotgun (WGS) entry which is preliminary data.</text>
</comment>
<organism evidence="2 3">
    <name type="scientific">Nephila pilipes</name>
    <name type="common">Giant wood spider</name>
    <name type="synonym">Nephila maculata</name>
    <dbReference type="NCBI Taxonomy" id="299642"/>
    <lineage>
        <taxon>Eukaryota</taxon>
        <taxon>Metazoa</taxon>
        <taxon>Ecdysozoa</taxon>
        <taxon>Arthropoda</taxon>
        <taxon>Chelicerata</taxon>
        <taxon>Arachnida</taxon>
        <taxon>Araneae</taxon>
        <taxon>Araneomorphae</taxon>
        <taxon>Entelegynae</taxon>
        <taxon>Araneoidea</taxon>
        <taxon>Nephilidae</taxon>
        <taxon>Nephila</taxon>
    </lineage>
</organism>
<dbReference type="Proteomes" id="UP000887013">
    <property type="component" value="Unassembled WGS sequence"/>
</dbReference>
<feature type="region of interest" description="Disordered" evidence="1">
    <location>
        <begin position="108"/>
        <end position="127"/>
    </location>
</feature>
<keyword evidence="3" id="KW-1185">Reference proteome</keyword>
<accession>A0A8X6N6K1</accession>
<evidence type="ECO:0000256" key="1">
    <source>
        <dbReference type="SAM" id="MobiDB-lite"/>
    </source>
</evidence>
<name>A0A8X6N6K1_NEPPI</name>
<gene>
    <name evidence="2" type="ORF">NPIL_497131</name>
</gene>
<evidence type="ECO:0000313" key="2">
    <source>
        <dbReference type="EMBL" id="GFS96387.1"/>
    </source>
</evidence>
<dbReference type="EMBL" id="BMAW01005887">
    <property type="protein sequence ID" value="GFS96387.1"/>
    <property type="molecule type" value="Genomic_DNA"/>
</dbReference>
<dbReference type="AlphaFoldDB" id="A0A8X6N6K1"/>
<sequence>MTSEVVHEAVSIPDVVAIIQAINITDQCRKADARIAEYNAANPLINFERTEDQINYQMDLLSIQEEVRLKFSTIKQEEFRLKNERYKELLISWEIYLRESTGIYRKTTTKHSQKKRKIHQNHPLQKNKKPPLKTQLIAAIVIII</sequence>